<dbReference type="EMBL" id="NSFD01000055">
    <property type="protein sequence ID" value="PBA23756.1"/>
    <property type="molecule type" value="Genomic_DNA"/>
</dbReference>
<reference evidence="1 2" key="1">
    <citation type="submission" date="2017-08" db="EMBL/GenBank/DDBJ databases">
        <title>Phylogenetic analysis of Mycobacterium avium complex whole genomes.</title>
        <authorList>
            <person name="Caverly L.J."/>
            <person name="Spilker T."/>
            <person name="Lipuma J."/>
        </authorList>
    </citation>
    <scope>NUCLEOTIDE SEQUENCE [LARGE SCALE GENOMIC DNA]</scope>
    <source>
        <strain evidence="1 2">FLAC0165</strain>
    </source>
</reference>
<dbReference type="Proteomes" id="UP000217768">
    <property type="component" value="Unassembled WGS sequence"/>
</dbReference>
<gene>
    <name evidence="1" type="ORF">CKJ66_26175</name>
</gene>
<protein>
    <submittedName>
        <fullName evidence="1">Uncharacterized protein</fullName>
    </submittedName>
</protein>
<name>A0A2A2ZBA7_MYCAV</name>
<accession>A0A2A2ZBA7</accession>
<proteinExistence type="predicted"/>
<evidence type="ECO:0000313" key="1">
    <source>
        <dbReference type="EMBL" id="PBA23756.1"/>
    </source>
</evidence>
<sequence length="135" mass="15434">MKISSNQLIECMRCASRCESPKCDNPAIEVVIVDPPNYRTVDPVVGRYRCRHGEFHDFPQTLPAGPPPPVAGFSWWNYEEPGVTRRDVEGNSYIDVVHQGRRWTYRRVPAYTQFTSESGRMYRTPAGFDVALLPD</sequence>
<dbReference type="AlphaFoldDB" id="A0A2A2ZBA7"/>
<comment type="caution">
    <text evidence="1">The sequence shown here is derived from an EMBL/GenBank/DDBJ whole genome shotgun (WGS) entry which is preliminary data.</text>
</comment>
<organism evidence="1 2">
    <name type="scientific">Mycobacterium avium</name>
    <dbReference type="NCBI Taxonomy" id="1764"/>
    <lineage>
        <taxon>Bacteria</taxon>
        <taxon>Bacillati</taxon>
        <taxon>Actinomycetota</taxon>
        <taxon>Actinomycetes</taxon>
        <taxon>Mycobacteriales</taxon>
        <taxon>Mycobacteriaceae</taxon>
        <taxon>Mycobacterium</taxon>
        <taxon>Mycobacterium avium complex (MAC)</taxon>
    </lineage>
</organism>
<evidence type="ECO:0000313" key="2">
    <source>
        <dbReference type="Proteomes" id="UP000217768"/>
    </source>
</evidence>